<sequence>MLITFRVRGFGLDPINVPRALSPSSAHIPVLSSSSPLTRGSRYTTNSTPQSRHHLSISSSTACDELRVAVNILSFGSVRAASRRICSFSLRSWPMPWKCYPR</sequence>
<evidence type="ECO:0000313" key="1">
    <source>
        <dbReference type="EMBL" id="KAI0040381.1"/>
    </source>
</evidence>
<dbReference type="Proteomes" id="UP000814033">
    <property type="component" value="Unassembled WGS sequence"/>
</dbReference>
<reference evidence="1" key="2">
    <citation type="journal article" date="2022" name="New Phytol.">
        <title>Evolutionary transition to the ectomycorrhizal habit in the genomes of a hyperdiverse lineage of mushroom-forming fungi.</title>
        <authorList>
            <person name="Looney B."/>
            <person name="Miyauchi S."/>
            <person name="Morin E."/>
            <person name="Drula E."/>
            <person name="Courty P.E."/>
            <person name="Kohler A."/>
            <person name="Kuo A."/>
            <person name="LaButti K."/>
            <person name="Pangilinan J."/>
            <person name="Lipzen A."/>
            <person name="Riley R."/>
            <person name="Andreopoulos W."/>
            <person name="He G."/>
            <person name="Johnson J."/>
            <person name="Nolan M."/>
            <person name="Tritt A."/>
            <person name="Barry K.W."/>
            <person name="Grigoriev I.V."/>
            <person name="Nagy L.G."/>
            <person name="Hibbett D."/>
            <person name="Henrissat B."/>
            <person name="Matheny P.B."/>
            <person name="Labbe J."/>
            <person name="Martin F.M."/>
        </authorList>
    </citation>
    <scope>NUCLEOTIDE SEQUENCE</scope>
    <source>
        <strain evidence="1">FP105234-sp</strain>
    </source>
</reference>
<name>A0ACB8R9V5_9AGAM</name>
<organism evidence="1 2">
    <name type="scientific">Auriscalpium vulgare</name>
    <dbReference type="NCBI Taxonomy" id="40419"/>
    <lineage>
        <taxon>Eukaryota</taxon>
        <taxon>Fungi</taxon>
        <taxon>Dikarya</taxon>
        <taxon>Basidiomycota</taxon>
        <taxon>Agaricomycotina</taxon>
        <taxon>Agaricomycetes</taxon>
        <taxon>Russulales</taxon>
        <taxon>Auriscalpiaceae</taxon>
        <taxon>Auriscalpium</taxon>
    </lineage>
</organism>
<gene>
    <name evidence="1" type="ORF">FA95DRAFT_883869</name>
</gene>
<comment type="caution">
    <text evidence="1">The sequence shown here is derived from an EMBL/GenBank/DDBJ whole genome shotgun (WGS) entry which is preliminary data.</text>
</comment>
<dbReference type="EMBL" id="MU276200">
    <property type="protein sequence ID" value="KAI0040381.1"/>
    <property type="molecule type" value="Genomic_DNA"/>
</dbReference>
<protein>
    <submittedName>
        <fullName evidence="1">Uncharacterized protein</fullName>
    </submittedName>
</protein>
<proteinExistence type="predicted"/>
<evidence type="ECO:0000313" key="2">
    <source>
        <dbReference type="Proteomes" id="UP000814033"/>
    </source>
</evidence>
<accession>A0ACB8R9V5</accession>
<reference evidence="1" key="1">
    <citation type="submission" date="2021-02" db="EMBL/GenBank/DDBJ databases">
        <authorList>
            <consortium name="DOE Joint Genome Institute"/>
            <person name="Ahrendt S."/>
            <person name="Looney B.P."/>
            <person name="Miyauchi S."/>
            <person name="Morin E."/>
            <person name="Drula E."/>
            <person name="Courty P.E."/>
            <person name="Chicoki N."/>
            <person name="Fauchery L."/>
            <person name="Kohler A."/>
            <person name="Kuo A."/>
            <person name="Labutti K."/>
            <person name="Pangilinan J."/>
            <person name="Lipzen A."/>
            <person name="Riley R."/>
            <person name="Andreopoulos W."/>
            <person name="He G."/>
            <person name="Johnson J."/>
            <person name="Barry K.W."/>
            <person name="Grigoriev I.V."/>
            <person name="Nagy L."/>
            <person name="Hibbett D."/>
            <person name="Henrissat B."/>
            <person name="Matheny P.B."/>
            <person name="Labbe J."/>
            <person name="Martin F."/>
        </authorList>
    </citation>
    <scope>NUCLEOTIDE SEQUENCE</scope>
    <source>
        <strain evidence="1">FP105234-sp</strain>
    </source>
</reference>
<keyword evidence="2" id="KW-1185">Reference proteome</keyword>